<evidence type="ECO:0000313" key="5">
    <source>
        <dbReference type="Proteomes" id="UP000054270"/>
    </source>
</evidence>
<dbReference type="InterPro" id="IPR045338">
    <property type="entry name" value="DUF6535"/>
</dbReference>
<dbReference type="Pfam" id="PF20153">
    <property type="entry name" value="DUF6535"/>
    <property type="match status" value="1"/>
</dbReference>
<name>A0A0D2NNF2_HYPSF</name>
<dbReference type="Proteomes" id="UP000054270">
    <property type="component" value="Unassembled WGS sequence"/>
</dbReference>
<dbReference type="STRING" id="945553.A0A0D2NNF2"/>
<dbReference type="AlphaFoldDB" id="A0A0D2NNF2"/>
<keyword evidence="2" id="KW-1133">Transmembrane helix</keyword>
<feature type="domain" description="DUF6535" evidence="3">
    <location>
        <begin position="105"/>
        <end position="280"/>
    </location>
</feature>
<feature type="transmembrane region" description="Helical" evidence="2">
    <location>
        <begin position="130"/>
        <end position="149"/>
    </location>
</feature>
<sequence>MSANSDRRPQRLSTDDTKIDVELEEVRAQSPQSTERQPRFSFNQASVNEKSCKPAPRRQNTIPNLKGASPIPASHIGAQEEFDSTPWRSGEPHRYETPNKQGDSWRKCLAMAEKYDNELCEAWRDEVDKLLIFAGLFSATVTAFVIESYKWLQEDTNDVSLRLLAFIAAQVANGTSAAVPSALIPQPFSASASEVRINSVWFLSLTLALTTVLIGILCLQWLREFQRDAALSHKDAVALRQMRYEGLLHWRVPDILSLLPILLQTSLVLFFFGLLELLWTRNKVVAAFISAAVGVAMVFLGVTTALPAVQYVMTRDPHLRVHQCPYKSPQSWLFYQAGSAFFVVLDTLHIWWSRIEEDPSSRRLLKSRGDLNWLTFDMRWRQLRDAQEVVRGNPKTLEDSDDIIRGLQWLNATFSHSVEAIYPIYHAIADLELPAAATTVSGFYLDGQIDNATLRVMLDDRFSPTEGQKRDIISAYYLNMHQSSHPALKISYIETVIRILNSQDVPRPFYDWLSEILQELASPSPSSTQGHAAARQSYINPEIKVQVLLCVKNIISRRHALQTSDVVVAWALLHRLVAPSLPSSSMQGEHGAAVPIAANVQHLKLACALFEEFEMWIQSGKEIERWERVKLCAEGMLTVFGTSPDMPWLWGVCPDIYKARSLVRALDVHLGTFGGPEEVLMREQWWLDYWDGYNEADWNLLMQRFREIGDLEP</sequence>
<protein>
    <recommendedName>
        <fullName evidence="3">DUF6535 domain-containing protein</fullName>
    </recommendedName>
</protein>
<keyword evidence="2" id="KW-0472">Membrane</keyword>
<evidence type="ECO:0000313" key="4">
    <source>
        <dbReference type="EMBL" id="KJA18281.1"/>
    </source>
</evidence>
<reference evidence="5" key="1">
    <citation type="submission" date="2014-04" db="EMBL/GenBank/DDBJ databases">
        <title>Evolutionary Origins and Diversification of the Mycorrhizal Mutualists.</title>
        <authorList>
            <consortium name="DOE Joint Genome Institute"/>
            <consortium name="Mycorrhizal Genomics Consortium"/>
            <person name="Kohler A."/>
            <person name="Kuo A."/>
            <person name="Nagy L.G."/>
            <person name="Floudas D."/>
            <person name="Copeland A."/>
            <person name="Barry K.W."/>
            <person name="Cichocki N."/>
            <person name="Veneault-Fourrey C."/>
            <person name="LaButti K."/>
            <person name="Lindquist E.A."/>
            <person name="Lipzen A."/>
            <person name="Lundell T."/>
            <person name="Morin E."/>
            <person name="Murat C."/>
            <person name="Riley R."/>
            <person name="Ohm R."/>
            <person name="Sun H."/>
            <person name="Tunlid A."/>
            <person name="Henrissat B."/>
            <person name="Grigoriev I.V."/>
            <person name="Hibbett D.S."/>
            <person name="Martin F."/>
        </authorList>
    </citation>
    <scope>NUCLEOTIDE SEQUENCE [LARGE SCALE GENOMIC DNA]</scope>
    <source>
        <strain evidence="5">FD-334 SS-4</strain>
    </source>
</reference>
<organism evidence="4 5">
    <name type="scientific">Hypholoma sublateritium (strain FD-334 SS-4)</name>
    <dbReference type="NCBI Taxonomy" id="945553"/>
    <lineage>
        <taxon>Eukaryota</taxon>
        <taxon>Fungi</taxon>
        <taxon>Dikarya</taxon>
        <taxon>Basidiomycota</taxon>
        <taxon>Agaricomycotina</taxon>
        <taxon>Agaricomycetes</taxon>
        <taxon>Agaricomycetidae</taxon>
        <taxon>Agaricales</taxon>
        <taxon>Agaricineae</taxon>
        <taxon>Strophariaceae</taxon>
        <taxon>Hypholoma</taxon>
    </lineage>
</organism>
<feature type="region of interest" description="Disordered" evidence="1">
    <location>
        <begin position="82"/>
        <end position="101"/>
    </location>
</feature>
<evidence type="ECO:0000256" key="1">
    <source>
        <dbReference type="SAM" id="MobiDB-lite"/>
    </source>
</evidence>
<evidence type="ECO:0000259" key="3">
    <source>
        <dbReference type="Pfam" id="PF20153"/>
    </source>
</evidence>
<accession>A0A0D2NNF2</accession>
<dbReference type="EMBL" id="KN817591">
    <property type="protein sequence ID" value="KJA18281.1"/>
    <property type="molecule type" value="Genomic_DNA"/>
</dbReference>
<feature type="transmembrane region" description="Helical" evidence="2">
    <location>
        <begin position="161"/>
        <end position="179"/>
    </location>
</feature>
<feature type="transmembrane region" description="Helical" evidence="2">
    <location>
        <begin position="255"/>
        <end position="278"/>
    </location>
</feature>
<keyword evidence="5" id="KW-1185">Reference proteome</keyword>
<gene>
    <name evidence="4" type="ORF">HYPSUDRAFT_191178</name>
</gene>
<evidence type="ECO:0000256" key="2">
    <source>
        <dbReference type="SAM" id="Phobius"/>
    </source>
</evidence>
<proteinExistence type="predicted"/>
<feature type="compositionally biased region" description="Basic and acidic residues" evidence="1">
    <location>
        <begin position="1"/>
        <end position="27"/>
    </location>
</feature>
<feature type="transmembrane region" description="Helical" evidence="2">
    <location>
        <begin position="200"/>
        <end position="222"/>
    </location>
</feature>
<feature type="transmembrane region" description="Helical" evidence="2">
    <location>
        <begin position="285"/>
        <end position="312"/>
    </location>
</feature>
<feature type="compositionally biased region" description="Polar residues" evidence="1">
    <location>
        <begin position="29"/>
        <end position="49"/>
    </location>
</feature>
<dbReference type="OMA" id="PFYDWLS"/>
<keyword evidence="2" id="KW-0812">Transmembrane</keyword>
<dbReference type="OrthoDB" id="2756178at2759"/>
<feature type="region of interest" description="Disordered" evidence="1">
    <location>
        <begin position="1"/>
        <end position="73"/>
    </location>
</feature>